<comment type="caution">
    <text evidence="6">The sequence shown here is derived from an EMBL/GenBank/DDBJ whole genome shotgun (WGS) entry which is preliminary data.</text>
</comment>
<dbReference type="InterPro" id="IPR036259">
    <property type="entry name" value="MFS_trans_sf"/>
</dbReference>
<keyword evidence="4 5" id="KW-0472">Membrane</keyword>
<feature type="transmembrane region" description="Helical" evidence="5">
    <location>
        <begin position="252"/>
        <end position="274"/>
    </location>
</feature>
<accession>A0AAE0M335</accession>
<evidence type="ECO:0000256" key="2">
    <source>
        <dbReference type="ARBA" id="ARBA00022692"/>
    </source>
</evidence>
<feature type="transmembrane region" description="Helical" evidence="5">
    <location>
        <begin position="156"/>
        <end position="174"/>
    </location>
</feature>
<dbReference type="Proteomes" id="UP001286456">
    <property type="component" value="Unassembled WGS sequence"/>
</dbReference>
<feature type="transmembrane region" description="Helical" evidence="5">
    <location>
        <begin position="181"/>
        <end position="199"/>
    </location>
</feature>
<feature type="transmembrane region" description="Helical" evidence="5">
    <location>
        <begin position="115"/>
        <end position="136"/>
    </location>
</feature>
<dbReference type="PANTHER" id="PTHR23501:SF43">
    <property type="entry name" value="MULTIDRUG TRANSPORTER, PUTATIVE (AFU_ORTHOLOGUE AFUA_6G03040)-RELATED"/>
    <property type="match status" value="1"/>
</dbReference>
<keyword evidence="3 5" id="KW-1133">Transmembrane helix</keyword>
<sequence>MNVPPGALTAIILFLAIPSNFPHQGRADMHDKRTVKSTKAVDFPEVLLMLAALALLITGFEQAATLLTWTSATVLAPICLSVCLWGLFLFAEWRASRPLSRTEPMFPWRFARDRVMLGLILMSFTTGSVMVTAIFQLPIRYQVVNRLSPLDSGVRLIPLSACGPIGASIGAVFARNERVPPLYLAFAGELMQIIGLAILSQGTIDNPEWHGGIYRLEVVIGLGFGLCITAATLLTPFIVGKKDLAVGNATPVQFSFLGSAMLISIVTAVGNRYIQDGLLSSGMFAPAQIAGIFQSSDTINTLLEDH</sequence>
<gene>
    <name evidence="6" type="ORF">B0T19DRAFT_289548</name>
</gene>
<keyword evidence="7" id="KW-1185">Reference proteome</keyword>
<dbReference type="EMBL" id="JAUEPO010000007">
    <property type="protein sequence ID" value="KAK3317315.1"/>
    <property type="molecule type" value="Genomic_DNA"/>
</dbReference>
<evidence type="ECO:0000256" key="4">
    <source>
        <dbReference type="ARBA" id="ARBA00023136"/>
    </source>
</evidence>
<evidence type="ECO:0008006" key="8">
    <source>
        <dbReference type="Google" id="ProtNLM"/>
    </source>
</evidence>
<feature type="transmembrane region" description="Helical" evidence="5">
    <location>
        <begin position="6"/>
        <end position="22"/>
    </location>
</feature>
<feature type="transmembrane region" description="Helical" evidence="5">
    <location>
        <begin position="219"/>
        <end position="240"/>
    </location>
</feature>
<evidence type="ECO:0000313" key="6">
    <source>
        <dbReference type="EMBL" id="KAK3317315.1"/>
    </source>
</evidence>
<evidence type="ECO:0000256" key="1">
    <source>
        <dbReference type="ARBA" id="ARBA00004141"/>
    </source>
</evidence>
<proteinExistence type="predicted"/>
<feature type="transmembrane region" description="Helical" evidence="5">
    <location>
        <begin position="66"/>
        <end position="91"/>
    </location>
</feature>
<reference evidence="6" key="2">
    <citation type="submission" date="2023-06" db="EMBL/GenBank/DDBJ databases">
        <authorList>
            <consortium name="Lawrence Berkeley National Laboratory"/>
            <person name="Haridas S."/>
            <person name="Hensen N."/>
            <person name="Bonometti L."/>
            <person name="Westerberg I."/>
            <person name="Brannstrom I.O."/>
            <person name="Guillou S."/>
            <person name="Cros-Aarteil S."/>
            <person name="Calhoun S."/>
            <person name="Kuo A."/>
            <person name="Mondo S."/>
            <person name="Pangilinan J."/>
            <person name="Riley R."/>
            <person name="Labutti K."/>
            <person name="Andreopoulos B."/>
            <person name="Lipzen A."/>
            <person name="Chen C."/>
            <person name="Yanf M."/>
            <person name="Daum C."/>
            <person name="Ng V."/>
            <person name="Clum A."/>
            <person name="Steindorff A."/>
            <person name="Ohm R."/>
            <person name="Martin F."/>
            <person name="Silar P."/>
            <person name="Natvig D."/>
            <person name="Lalanne C."/>
            <person name="Gautier V."/>
            <person name="Ament-Velasquez S.L."/>
            <person name="Kruys A."/>
            <person name="Hutchinson M.I."/>
            <person name="Powell A.J."/>
            <person name="Barry K."/>
            <person name="Miller A.N."/>
            <person name="Grigoriev I.V."/>
            <person name="Debuchy R."/>
            <person name="Gladieux P."/>
            <person name="Thoren M.H."/>
            <person name="Johannesson H."/>
        </authorList>
    </citation>
    <scope>NUCLEOTIDE SEQUENCE</scope>
    <source>
        <strain evidence="6">SMH4131-1</strain>
    </source>
</reference>
<evidence type="ECO:0000256" key="5">
    <source>
        <dbReference type="SAM" id="Phobius"/>
    </source>
</evidence>
<name>A0AAE0M335_9PEZI</name>
<dbReference type="SUPFAM" id="SSF103473">
    <property type="entry name" value="MFS general substrate transporter"/>
    <property type="match status" value="1"/>
</dbReference>
<organism evidence="6 7">
    <name type="scientific">Cercophora scortea</name>
    <dbReference type="NCBI Taxonomy" id="314031"/>
    <lineage>
        <taxon>Eukaryota</taxon>
        <taxon>Fungi</taxon>
        <taxon>Dikarya</taxon>
        <taxon>Ascomycota</taxon>
        <taxon>Pezizomycotina</taxon>
        <taxon>Sordariomycetes</taxon>
        <taxon>Sordariomycetidae</taxon>
        <taxon>Sordariales</taxon>
        <taxon>Lasiosphaeriaceae</taxon>
        <taxon>Cercophora</taxon>
    </lineage>
</organism>
<dbReference type="GO" id="GO:0005886">
    <property type="term" value="C:plasma membrane"/>
    <property type="evidence" value="ECO:0007669"/>
    <property type="project" value="TreeGrafter"/>
</dbReference>
<reference evidence="6" key="1">
    <citation type="journal article" date="2023" name="Mol. Phylogenet. Evol.">
        <title>Genome-scale phylogeny and comparative genomics of the fungal order Sordariales.</title>
        <authorList>
            <person name="Hensen N."/>
            <person name="Bonometti L."/>
            <person name="Westerberg I."/>
            <person name="Brannstrom I.O."/>
            <person name="Guillou S."/>
            <person name="Cros-Aarteil S."/>
            <person name="Calhoun S."/>
            <person name="Haridas S."/>
            <person name="Kuo A."/>
            <person name="Mondo S."/>
            <person name="Pangilinan J."/>
            <person name="Riley R."/>
            <person name="LaButti K."/>
            <person name="Andreopoulos B."/>
            <person name="Lipzen A."/>
            <person name="Chen C."/>
            <person name="Yan M."/>
            <person name="Daum C."/>
            <person name="Ng V."/>
            <person name="Clum A."/>
            <person name="Steindorff A."/>
            <person name="Ohm R.A."/>
            <person name="Martin F."/>
            <person name="Silar P."/>
            <person name="Natvig D.O."/>
            <person name="Lalanne C."/>
            <person name="Gautier V."/>
            <person name="Ament-Velasquez S.L."/>
            <person name="Kruys A."/>
            <person name="Hutchinson M.I."/>
            <person name="Powell A.J."/>
            <person name="Barry K."/>
            <person name="Miller A.N."/>
            <person name="Grigoriev I.V."/>
            <person name="Debuchy R."/>
            <person name="Gladieux P."/>
            <person name="Hiltunen Thoren M."/>
            <person name="Johannesson H."/>
        </authorList>
    </citation>
    <scope>NUCLEOTIDE SEQUENCE</scope>
    <source>
        <strain evidence="6">SMH4131-1</strain>
    </source>
</reference>
<protein>
    <recommendedName>
        <fullName evidence="8">MFS transporter</fullName>
    </recommendedName>
</protein>
<keyword evidence="2 5" id="KW-0812">Transmembrane</keyword>
<evidence type="ECO:0000256" key="3">
    <source>
        <dbReference type="ARBA" id="ARBA00022989"/>
    </source>
</evidence>
<feature type="transmembrane region" description="Helical" evidence="5">
    <location>
        <begin position="43"/>
        <end position="60"/>
    </location>
</feature>
<dbReference type="PANTHER" id="PTHR23501">
    <property type="entry name" value="MAJOR FACILITATOR SUPERFAMILY"/>
    <property type="match status" value="1"/>
</dbReference>
<comment type="subcellular location">
    <subcellularLocation>
        <location evidence="1">Membrane</location>
        <topology evidence="1">Multi-pass membrane protein</topology>
    </subcellularLocation>
</comment>
<evidence type="ECO:0000313" key="7">
    <source>
        <dbReference type="Proteomes" id="UP001286456"/>
    </source>
</evidence>
<dbReference type="GO" id="GO:0022857">
    <property type="term" value="F:transmembrane transporter activity"/>
    <property type="evidence" value="ECO:0007669"/>
    <property type="project" value="TreeGrafter"/>
</dbReference>
<dbReference type="AlphaFoldDB" id="A0AAE0M335"/>